<evidence type="ECO:0000259" key="14">
    <source>
        <dbReference type="Pfam" id="PF00593"/>
    </source>
</evidence>
<dbReference type="RefSeq" id="WP_119743629.1">
    <property type="nucleotide sequence ID" value="NZ_QVRA01000001.1"/>
</dbReference>
<keyword evidence="3 11" id="KW-1134">Transmembrane beta strand</keyword>
<evidence type="ECO:0000313" key="17">
    <source>
        <dbReference type="Proteomes" id="UP000283469"/>
    </source>
</evidence>
<name>A0A418YYI6_9SPHN</name>
<evidence type="ECO:0000256" key="6">
    <source>
        <dbReference type="ARBA" id="ARBA00023004"/>
    </source>
</evidence>
<evidence type="ECO:0000256" key="2">
    <source>
        <dbReference type="ARBA" id="ARBA00022448"/>
    </source>
</evidence>
<dbReference type="PROSITE" id="PS52016">
    <property type="entry name" value="TONB_DEPENDENT_REC_3"/>
    <property type="match status" value="1"/>
</dbReference>
<protein>
    <submittedName>
        <fullName evidence="16">TonB-dependent receptor</fullName>
    </submittedName>
</protein>
<dbReference type="GO" id="GO:0006826">
    <property type="term" value="P:iron ion transport"/>
    <property type="evidence" value="ECO:0007669"/>
    <property type="project" value="UniProtKB-KW"/>
</dbReference>
<feature type="domain" description="TonB-dependent receptor plug" evidence="15">
    <location>
        <begin position="50"/>
        <end position="157"/>
    </location>
</feature>
<feature type="domain" description="TonB-dependent receptor-like beta-barrel" evidence="14">
    <location>
        <begin position="342"/>
        <end position="778"/>
    </location>
</feature>
<dbReference type="Proteomes" id="UP000283469">
    <property type="component" value="Unassembled WGS sequence"/>
</dbReference>
<keyword evidence="7" id="KW-0406">Ion transport</keyword>
<dbReference type="GO" id="GO:0009279">
    <property type="term" value="C:cell outer membrane"/>
    <property type="evidence" value="ECO:0007669"/>
    <property type="project" value="UniProtKB-SubCell"/>
</dbReference>
<reference evidence="16 17" key="1">
    <citation type="submission" date="2018-08" db="EMBL/GenBank/DDBJ databases">
        <title>Sphingobium sp. EO9.</title>
        <authorList>
            <person name="Park Y."/>
            <person name="Kim K.H."/>
            <person name="Jeon C.O."/>
        </authorList>
    </citation>
    <scope>NUCLEOTIDE SEQUENCE [LARGE SCALE GENOMIC DNA]</scope>
    <source>
        <strain evidence="16 17">EO9</strain>
    </source>
</reference>
<evidence type="ECO:0000256" key="12">
    <source>
        <dbReference type="RuleBase" id="RU003357"/>
    </source>
</evidence>
<keyword evidence="17" id="KW-1185">Reference proteome</keyword>
<evidence type="ECO:0000256" key="10">
    <source>
        <dbReference type="ARBA" id="ARBA00023237"/>
    </source>
</evidence>
<dbReference type="InterPro" id="IPR000531">
    <property type="entry name" value="Beta-barrel_TonB"/>
</dbReference>
<keyword evidence="5 11" id="KW-0812">Transmembrane</keyword>
<keyword evidence="4" id="KW-0410">Iron transport</keyword>
<organism evidence="16 17">
    <name type="scientific">Sphingobium terrigena</name>
    <dbReference type="NCBI Taxonomy" id="2304063"/>
    <lineage>
        <taxon>Bacteria</taxon>
        <taxon>Pseudomonadati</taxon>
        <taxon>Pseudomonadota</taxon>
        <taxon>Alphaproteobacteria</taxon>
        <taxon>Sphingomonadales</taxon>
        <taxon>Sphingomonadaceae</taxon>
        <taxon>Sphingobium</taxon>
    </lineage>
</organism>
<dbReference type="InterPro" id="IPR012910">
    <property type="entry name" value="Plug_dom"/>
</dbReference>
<dbReference type="PANTHER" id="PTHR32552">
    <property type="entry name" value="FERRICHROME IRON RECEPTOR-RELATED"/>
    <property type="match status" value="1"/>
</dbReference>
<keyword evidence="13" id="KW-0732">Signal</keyword>
<dbReference type="EMBL" id="QVRA01000001">
    <property type="protein sequence ID" value="RJG57909.1"/>
    <property type="molecule type" value="Genomic_DNA"/>
</dbReference>
<evidence type="ECO:0000256" key="5">
    <source>
        <dbReference type="ARBA" id="ARBA00022692"/>
    </source>
</evidence>
<evidence type="ECO:0000256" key="4">
    <source>
        <dbReference type="ARBA" id="ARBA00022496"/>
    </source>
</evidence>
<evidence type="ECO:0000259" key="15">
    <source>
        <dbReference type="Pfam" id="PF07715"/>
    </source>
</evidence>
<dbReference type="InterPro" id="IPR039426">
    <property type="entry name" value="TonB-dep_rcpt-like"/>
</dbReference>
<dbReference type="SUPFAM" id="SSF56935">
    <property type="entry name" value="Porins"/>
    <property type="match status" value="1"/>
</dbReference>
<keyword evidence="16" id="KW-0675">Receptor</keyword>
<evidence type="ECO:0000256" key="13">
    <source>
        <dbReference type="SAM" id="SignalP"/>
    </source>
</evidence>
<evidence type="ECO:0000256" key="11">
    <source>
        <dbReference type="PROSITE-ProRule" id="PRU01360"/>
    </source>
</evidence>
<dbReference type="Pfam" id="PF07715">
    <property type="entry name" value="Plug"/>
    <property type="match status" value="1"/>
</dbReference>
<comment type="subcellular location">
    <subcellularLocation>
        <location evidence="1 11">Cell outer membrane</location>
        <topology evidence="1 11">Multi-pass membrane protein</topology>
    </subcellularLocation>
</comment>
<keyword evidence="6" id="KW-0408">Iron</keyword>
<comment type="similarity">
    <text evidence="11 12">Belongs to the TonB-dependent receptor family.</text>
</comment>
<evidence type="ECO:0000256" key="8">
    <source>
        <dbReference type="ARBA" id="ARBA00023077"/>
    </source>
</evidence>
<feature type="signal peptide" evidence="13">
    <location>
        <begin position="1"/>
        <end position="24"/>
    </location>
</feature>
<evidence type="ECO:0000313" key="16">
    <source>
        <dbReference type="EMBL" id="RJG57909.1"/>
    </source>
</evidence>
<dbReference type="AlphaFoldDB" id="A0A418YYI6"/>
<keyword evidence="8 12" id="KW-0798">TonB box</keyword>
<evidence type="ECO:0000256" key="7">
    <source>
        <dbReference type="ARBA" id="ARBA00023065"/>
    </source>
</evidence>
<dbReference type="OrthoDB" id="7208812at2"/>
<comment type="caution">
    <text evidence="16">The sequence shown here is derived from an EMBL/GenBank/DDBJ whole genome shotgun (WGS) entry which is preliminary data.</text>
</comment>
<evidence type="ECO:0000256" key="1">
    <source>
        <dbReference type="ARBA" id="ARBA00004571"/>
    </source>
</evidence>
<dbReference type="InterPro" id="IPR036942">
    <property type="entry name" value="Beta-barrel_TonB_sf"/>
</dbReference>
<feature type="chain" id="PRO_5019086478" evidence="13">
    <location>
        <begin position="25"/>
        <end position="815"/>
    </location>
</feature>
<proteinExistence type="inferred from homology"/>
<evidence type="ECO:0000256" key="3">
    <source>
        <dbReference type="ARBA" id="ARBA00022452"/>
    </source>
</evidence>
<keyword evidence="9 11" id="KW-0472">Membrane</keyword>
<dbReference type="Gene3D" id="2.40.170.20">
    <property type="entry name" value="TonB-dependent receptor, beta-barrel domain"/>
    <property type="match status" value="2"/>
</dbReference>
<gene>
    <name evidence="16" type="ORF">D0Z70_01475</name>
</gene>
<keyword evidence="2 11" id="KW-0813">Transport</keyword>
<evidence type="ECO:0000256" key="9">
    <source>
        <dbReference type="ARBA" id="ARBA00023136"/>
    </source>
</evidence>
<dbReference type="Pfam" id="PF00593">
    <property type="entry name" value="TonB_dep_Rec_b-barrel"/>
    <property type="match status" value="1"/>
</dbReference>
<dbReference type="PANTHER" id="PTHR32552:SF81">
    <property type="entry name" value="TONB-DEPENDENT OUTER MEMBRANE RECEPTOR"/>
    <property type="match status" value="1"/>
</dbReference>
<keyword evidence="10 11" id="KW-0998">Cell outer membrane</keyword>
<sequence length="815" mass="87689">MFRNALSLASACYLAIATHGVAAAQEAQVGADPSLDAAIIVTANRRAQNVQDVGAVVAQFSGNELLARGATDSTDIAQLIPGVYVSGAYGGQSQQYTIRGVTQSDFLDTIENPVAFYIDDVYITSAQGQTMSFMDIERVEVLKGPQGTLFGRNATGGLVHNVVAKPKLGIVEGYGNLTYARFNELNAQGAVNLPLGDKAALRVSGLYTRIDNFWKNAYPAGAAGSKSILSFDGPQGNTQGVGVSPRGQDLGGTETAAVRGQLLFEPTENLTIRLTGGYSKTRLSTAPYTQEATIAILDANGRVIGSERVGPNETRIAIGPGGANVPEFVALANGVFVRPAPGGNYFGYVPLDPGSLTLSEDFARSDHGQVSAQVYAGHVTYDLGGVQFHSVSSYQKYGKETYLGDGSPVNILGFASRSDTRAWSQELRLSGESDRVQWQAGLYYLDNKVDVLQGILEPKGSALANIPAFFGNFLAVEAGNDLVATVAFRSRSISGFGQAEFKLSDQFTVIAGARYIYEKQTNAYRHFNARNLDDYRVEGTFVSPAFQPDFNNRRSFNLWTGKVQLEYRPVDDLLVYVGVNRGVKAGNYNAPFTFSPADTVATADMSYAPEKLLSYEGGFKLTTGPLLLNASAFYYDYKDFQAYVFNTASGVVRNVDSKIYGLDLEASLRATDELRFGANFGYSHAAIKNFAVAPGVLRTVRPPYSPRTQITGTIDYSIRSVAGGNVALNATVSYASAIYHNIRNFESHRFAGRTLVNLSASWESETSGLSLSIFGKNVFDKRYGQIGFDNTTVFGGQNVSYGKPASYGATIGYKF</sequence>
<accession>A0A418YYI6</accession>